<sequence length="193" mass="21425">MTTEVKSGVAMAVKARIFGSLVASLAAFVPSATQAVQLADGTVHFVGVPRLLQARTTNKDAGDFGATYYFTLSVPDDAGEPLQRVMFEQREGLNRVKFLPQRTRAFADQRRRQPVIPSDVQIDEQGRVSVWFDPPIAPGETLVVGLRPRRNPYTDGVYLFGVTAFPAGEKSQGQFLGFGRLHFYDNFRFHSAW</sequence>
<organism evidence="2 3">
    <name type="scientific">Acaryochloris thomasi RCC1774</name>
    <dbReference type="NCBI Taxonomy" id="1764569"/>
    <lineage>
        <taxon>Bacteria</taxon>
        <taxon>Bacillati</taxon>
        <taxon>Cyanobacteriota</taxon>
        <taxon>Cyanophyceae</taxon>
        <taxon>Acaryochloridales</taxon>
        <taxon>Acaryochloridaceae</taxon>
        <taxon>Acaryochloris</taxon>
        <taxon>Acaryochloris thomasi</taxon>
    </lineage>
</organism>
<evidence type="ECO:0000313" key="2">
    <source>
        <dbReference type="EMBL" id="PZD72471.1"/>
    </source>
</evidence>
<dbReference type="Pfam" id="PF10989">
    <property type="entry name" value="DUF2808"/>
    <property type="match status" value="1"/>
</dbReference>
<dbReference type="InterPro" id="IPR021256">
    <property type="entry name" value="DUF2808"/>
</dbReference>
<evidence type="ECO:0000313" key="3">
    <source>
        <dbReference type="Proteomes" id="UP000248857"/>
    </source>
</evidence>
<gene>
    <name evidence="2" type="ORF">C1752_03687</name>
</gene>
<feature type="chain" id="PRO_5015848889" description="DUF2808 domain-containing protein" evidence="1">
    <location>
        <begin position="36"/>
        <end position="193"/>
    </location>
</feature>
<dbReference type="OrthoDB" id="423147at2"/>
<protein>
    <recommendedName>
        <fullName evidence="4">DUF2808 domain-containing protein</fullName>
    </recommendedName>
</protein>
<proteinExistence type="predicted"/>
<dbReference type="EMBL" id="PQWO01000010">
    <property type="protein sequence ID" value="PZD72471.1"/>
    <property type="molecule type" value="Genomic_DNA"/>
</dbReference>
<evidence type="ECO:0008006" key="4">
    <source>
        <dbReference type="Google" id="ProtNLM"/>
    </source>
</evidence>
<dbReference type="Proteomes" id="UP000248857">
    <property type="component" value="Unassembled WGS sequence"/>
</dbReference>
<feature type="signal peptide" evidence="1">
    <location>
        <begin position="1"/>
        <end position="35"/>
    </location>
</feature>
<reference evidence="2 3" key="1">
    <citation type="journal article" date="2018" name="Sci. Rep.">
        <title>A novel species of the marine cyanobacterium Acaryochloris with a unique pigment content and lifestyle.</title>
        <authorList>
            <person name="Partensky F."/>
            <person name="Six C."/>
            <person name="Ratin M."/>
            <person name="Garczarek L."/>
            <person name="Vaulot D."/>
            <person name="Probert I."/>
            <person name="Calteau A."/>
            <person name="Gourvil P."/>
            <person name="Marie D."/>
            <person name="Grebert T."/>
            <person name="Bouchier C."/>
            <person name="Le Panse S."/>
            <person name="Gachenot M."/>
            <person name="Rodriguez F."/>
            <person name="Garrido J.L."/>
        </authorList>
    </citation>
    <scope>NUCLEOTIDE SEQUENCE [LARGE SCALE GENOMIC DNA]</scope>
    <source>
        <strain evidence="2 3">RCC1774</strain>
    </source>
</reference>
<evidence type="ECO:0000256" key="1">
    <source>
        <dbReference type="SAM" id="SignalP"/>
    </source>
</evidence>
<name>A0A2W1JUH5_9CYAN</name>
<keyword evidence="3" id="KW-1185">Reference proteome</keyword>
<dbReference type="RefSeq" id="WP_110987088.1">
    <property type="nucleotide sequence ID" value="NZ_CAWNWM010000010.1"/>
</dbReference>
<dbReference type="AlphaFoldDB" id="A0A2W1JUH5"/>
<comment type="caution">
    <text evidence="2">The sequence shown here is derived from an EMBL/GenBank/DDBJ whole genome shotgun (WGS) entry which is preliminary data.</text>
</comment>
<accession>A0A2W1JUH5</accession>
<keyword evidence="1" id="KW-0732">Signal</keyword>